<organism evidence="1 2">
    <name type="scientific">Medicago truncatula</name>
    <name type="common">Barrel medic</name>
    <name type="synonym">Medicago tribuloides</name>
    <dbReference type="NCBI Taxonomy" id="3880"/>
    <lineage>
        <taxon>Eukaryota</taxon>
        <taxon>Viridiplantae</taxon>
        <taxon>Streptophyta</taxon>
        <taxon>Embryophyta</taxon>
        <taxon>Tracheophyta</taxon>
        <taxon>Spermatophyta</taxon>
        <taxon>Magnoliopsida</taxon>
        <taxon>eudicotyledons</taxon>
        <taxon>Gunneridae</taxon>
        <taxon>Pentapetalae</taxon>
        <taxon>rosids</taxon>
        <taxon>fabids</taxon>
        <taxon>Fabales</taxon>
        <taxon>Fabaceae</taxon>
        <taxon>Papilionoideae</taxon>
        <taxon>50 kb inversion clade</taxon>
        <taxon>NPAAA clade</taxon>
        <taxon>Hologalegina</taxon>
        <taxon>IRL clade</taxon>
        <taxon>Trifolieae</taxon>
        <taxon>Medicago</taxon>
    </lineage>
</organism>
<reference evidence="2" key="1">
    <citation type="journal article" date="2018" name="Nat. Plants">
        <title>Whole-genome landscape of Medicago truncatula symbiotic genes.</title>
        <authorList>
            <person name="Pecrix Y."/>
            <person name="Staton S.E."/>
            <person name="Sallet E."/>
            <person name="Lelandais-Briere C."/>
            <person name="Moreau S."/>
            <person name="Carrere S."/>
            <person name="Blein T."/>
            <person name="Jardinaud M.F."/>
            <person name="Latrasse D."/>
            <person name="Zouine M."/>
            <person name="Zahm M."/>
            <person name="Kreplak J."/>
            <person name="Mayjonade B."/>
            <person name="Satge C."/>
            <person name="Perez M."/>
            <person name="Cauet S."/>
            <person name="Marande W."/>
            <person name="Chantry-Darmon C."/>
            <person name="Lopez-Roques C."/>
            <person name="Bouchez O."/>
            <person name="Berard A."/>
            <person name="Debelle F."/>
            <person name="Munos S."/>
            <person name="Bendahmane A."/>
            <person name="Berges H."/>
            <person name="Niebel A."/>
            <person name="Buitink J."/>
            <person name="Frugier F."/>
            <person name="Benhamed M."/>
            <person name="Crespi M."/>
            <person name="Gouzy J."/>
            <person name="Gamas P."/>
        </authorList>
    </citation>
    <scope>NUCLEOTIDE SEQUENCE [LARGE SCALE GENOMIC DNA]</scope>
    <source>
        <strain evidence="2">cv. Jemalong A17</strain>
    </source>
</reference>
<proteinExistence type="predicted"/>
<protein>
    <submittedName>
        <fullName evidence="1">Uncharacterized protein</fullName>
    </submittedName>
</protein>
<dbReference type="EMBL" id="PSQE01000001">
    <property type="protein sequence ID" value="RHN80251.1"/>
    <property type="molecule type" value="Genomic_DNA"/>
</dbReference>
<name>A0A396JTY5_MEDTR</name>
<sequence length="44" mass="4557">MAEVESGGKLGSLLCVLWKKVMAEVASGGKLDSDCSVSLFKLGL</sequence>
<dbReference type="AlphaFoldDB" id="A0A396JTY5"/>
<comment type="caution">
    <text evidence="1">The sequence shown here is derived from an EMBL/GenBank/DDBJ whole genome shotgun (WGS) entry which is preliminary data.</text>
</comment>
<evidence type="ECO:0000313" key="1">
    <source>
        <dbReference type="EMBL" id="RHN80251.1"/>
    </source>
</evidence>
<dbReference type="Proteomes" id="UP000265566">
    <property type="component" value="Chromosome 1"/>
</dbReference>
<gene>
    <name evidence="1" type="ORF">MtrunA17_Chr1g0186231</name>
</gene>
<accession>A0A396JTY5</accession>
<evidence type="ECO:0000313" key="2">
    <source>
        <dbReference type="Proteomes" id="UP000265566"/>
    </source>
</evidence>
<dbReference type="Gramene" id="rna4153">
    <property type="protein sequence ID" value="RHN80251.1"/>
    <property type="gene ID" value="gene4153"/>
</dbReference>